<proteinExistence type="inferred from homology"/>
<keyword evidence="3 8" id="KW-0560">Oxidoreductase</keyword>
<feature type="binding site" evidence="5">
    <location>
        <position position="292"/>
    </location>
    <ligand>
        <name>Fe cation</name>
        <dbReference type="ChEBI" id="CHEBI:24875"/>
        <note>catalytic</note>
    </ligand>
</feature>
<evidence type="ECO:0000256" key="6">
    <source>
        <dbReference type="SAM" id="MobiDB-lite"/>
    </source>
</evidence>
<dbReference type="KEGG" id="nnu:104593669"/>
<dbReference type="InterPro" id="IPR004294">
    <property type="entry name" value="Carotenoid_Oase"/>
</dbReference>
<evidence type="ECO:0000256" key="3">
    <source>
        <dbReference type="ARBA" id="ARBA00022964"/>
    </source>
</evidence>
<dbReference type="RefSeq" id="XP_010251938.1">
    <property type="nucleotide sequence ID" value="XM_010253636.1"/>
</dbReference>
<feature type="binding site" evidence="5">
    <location>
        <position position="358"/>
    </location>
    <ligand>
        <name>Fe cation</name>
        <dbReference type="ChEBI" id="CHEBI:24875"/>
        <note>catalytic</note>
    </ligand>
</feature>
<evidence type="ECO:0000256" key="4">
    <source>
        <dbReference type="ARBA" id="ARBA00023004"/>
    </source>
</evidence>
<dbReference type="OMA" id="ANMSAHP"/>
<dbReference type="AlphaFoldDB" id="A0A1U7ZE67"/>
<dbReference type="OrthoDB" id="1069523at2759"/>
<dbReference type="PANTHER" id="PTHR10543:SF58">
    <property type="entry name" value="CAROTENOID CLEAVAGE DIOXYGENASE 4, CHLOROPLASTIC-RELATED"/>
    <property type="match status" value="1"/>
</dbReference>
<keyword evidence="7" id="KW-1185">Reference proteome</keyword>
<evidence type="ECO:0000256" key="1">
    <source>
        <dbReference type="ARBA" id="ARBA00006787"/>
    </source>
</evidence>
<dbReference type="Proteomes" id="UP000189703">
    <property type="component" value="Unplaced"/>
</dbReference>
<protein>
    <submittedName>
        <fullName evidence="8">Probable carotenoid cleavage dioxygenase 4, chloroplastic</fullName>
    </submittedName>
</protein>
<comment type="cofactor">
    <cofactor evidence="5">
        <name>Fe(2+)</name>
        <dbReference type="ChEBI" id="CHEBI:29033"/>
    </cofactor>
    <text evidence="5">Binds 1 Fe(2+) ion per subunit.</text>
</comment>
<evidence type="ECO:0000256" key="5">
    <source>
        <dbReference type="PIRSR" id="PIRSR604294-1"/>
    </source>
</evidence>
<keyword evidence="2 5" id="KW-0479">Metal-binding</keyword>
<dbReference type="Pfam" id="PF03055">
    <property type="entry name" value="RPE65"/>
    <property type="match status" value="1"/>
</dbReference>
<feature type="binding site" evidence="5">
    <location>
        <position position="242"/>
    </location>
    <ligand>
        <name>Fe cation</name>
        <dbReference type="ChEBI" id="CHEBI:24875"/>
        <note>catalytic</note>
    </ligand>
</feature>
<dbReference type="GO" id="GO:0046872">
    <property type="term" value="F:metal ion binding"/>
    <property type="evidence" value="ECO:0007669"/>
    <property type="project" value="UniProtKB-KW"/>
</dbReference>
<dbReference type="PANTHER" id="PTHR10543">
    <property type="entry name" value="BETA-CAROTENE DIOXYGENASE"/>
    <property type="match status" value="1"/>
</dbReference>
<evidence type="ECO:0000256" key="2">
    <source>
        <dbReference type="ARBA" id="ARBA00022723"/>
    </source>
</evidence>
<dbReference type="eggNOG" id="KOG1285">
    <property type="taxonomic scope" value="Eukaryota"/>
</dbReference>
<feature type="binding site" evidence="5">
    <location>
        <position position="536"/>
    </location>
    <ligand>
        <name>Fe cation</name>
        <dbReference type="ChEBI" id="CHEBI:24875"/>
        <note>catalytic</note>
    </ligand>
</feature>
<dbReference type="GeneID" id="104593669"/>
<feature type="region of interest" description="Disordered" evidence="6">
    <location>
        <begin position="1"/>
        <end position="20"/>
    </location>
</feature>
<name>A0A1U7ZE67_NELNU</name>
<reference evidence="8" key="1">
    <citation type="submission" date="2025-08" db="UniProtKB">
        <authorList>
            <consortium name="RefSeq"/>
        </authorList>
    </citation>
    <scope>IDENTIFICATION</scope>
</reference>
<keyword evidence="4 5" id="KW-0408">Iron</keyword>
<dbReference type="STRING" id="4432.A0A1U7ZE67"/>
<evidence type="ECO:0000313" key="8">
    <source>
        <dbReference type="RefSeq" id="XP_010251938.1"/>
    </source>
</evidence>
<accession>A0A1U7ZE67</accession>
<keyword evidence="3 8" id="KW-0223">Dioxygenase</keyword>
<dbReference type="GO" id="GO:0016121">
    <property type="term" value="P:carotene catabolic process"/>
    <property type="evidence" value="ECO:0000318"/>
    <property type="project" value="GO_Central"/>
</dbReference>
<evidence type="ECO:0000313" key="7">
    <source>
        <dbReference type="Proteomes" id="UP000189703"/>
    </source>
</evidence>
<organism evidence="7 8">
    <name type="scientific">Nelumbo nucifera</name>
    <name type="common">Sacred lotus</name>
    <dbReference type="NCBI Taxonomy" id="4432"/>
    <lineage>
        <taxon>Eukaryota</taxon>
        <taxon>Viridiplantae</taxon>
        <taxon>Streptophyta</taxon>
        <taxon>Embryophyta</taxon>
        <taxon>Tracheophyta</taxon>
        <taxon>Spermatophyta</taxon>
        <taxon>Magnoliopsida</taxon>
        <taxon>Proteales</taxon>
        <taxon>Nelumbonaceae</taxon>
        <taxon>Nelumbo</taxon>
    </lineage>
</organism>
<dbReference type="InParanoid" id="A0A1U7ZE67"/>
<dbReference type="GO" id="GO:0010436">
    <property type="term" value="F:carotenoid dioxygenase activity"/>
    <property type="evidence" value="ECO:0000318"/>
    <property type="project" value="GO_Central"/>
</dbReference>
<comment type="similarity">
    <text evidence="1">Belongs to the carotenoid oxygenase family.</text>
</comment>
<sequence>MVALDSPLSTPLHHHSRSKSRCIKQKKTNYYWTELSAKSLSLQATNSSLIKTLFMPPHHSSVDPKQILTGNFAPVDEIPPTECPVVDGELPPSLNGVYIRNGPNPQHQPHGPYHQFEGDGMLHSLRISHGCATFCSRYVKTYKYSLEQKLGSPAFPNFLSGFYSFADIARCAAFIGRIVTGEIKPRKGFGSANTSLTFFANKIFALCESDLPYVIHLTPEGDVQTIGRFEFEKKLFMNMTAHPKVDASTGEMFAFRCSLVVPPFLTLFHFDVNGTKVSNLPIFSVQRPTFIHDFAITKRYTVFAETQLVMKPIKLVMARGTPLDFDPDKVPRIGVIPRYATSESEIRWFSVPGFNAMHIINAWGEDHDENVINLLATNGLSIEHFFHELETVHFSVEKVRIDMRDGSVSRATLSPTSLEFGRINLTYVGRKSRYAYFGVADQVPKMSGVVKLDLELGREVSSRFYEPGCFGGEPFFVARDVSVPDDQLDEDDGYLVSYVHDESTGESKFMVMDAKSPNLDVVAAVKLPQRVPYGFHGHFVREKDLTEN</sequence>
<gene>
    <name evidence="8" type="primary">LOC104593669</name>
</gene>
<dbReference type="GO" id="GO:0009570">
    <property type="term" value="C:chloroplast stroma"/>
    <property type="evidence" value="ECO:0000318"/>
    <property type="project" value="GO_Central"/>
</dbReference>